<gene>
    <name evidence="8" type="ORF">Pta02_42050</name>
</gene>
<evidence type="ECO:0000256" key="5">
    <source>
        <dbReference type="ARBA" id="ARBA00023315"/>
    </source>
</evidence>
<feature type="transmembrane region" description="Helical" evidence="6">
    <location>
        <begin position="142"/>
        <end position="160"/>
    </location>
</feature>
<keyword evidence="6" id="KW-0812">Transmembrane</keyword>
<comment type="pathway">
    <text evidence="1">Lipid metabolism.</text>
</comment>
<sequence length="299" mass="30311">MNPWLPAAPCTSPACVLPPAATAVRPLRVLRLLATAALVLAGPVLALAVLVSGTARRVALTGAWSRLMLWTLGVRIEVRRGFTFLAGSSPGPRVPAGTPATAAPAGTASGAAPLLVANHVSWLDPLVMAAALPCRLLAKREVLGWPLVGGLAAASGALFIDRERLSALPRAVADVAGALAAGEPVAAFPEGTTRCGREMGAFRPAVFQAALDAGAPVRPVAIRYLDASGAPATAPAFVGDDTLLASLLRVVAFRRLTVEVTLLPPVTARDRRTLAWAAESSVASVAVAVPAGHGVPAAA</sequence>
<comment type="caution">
    <text evidence="8">The sequence shown here is derived from an EMBL/GenBank/DDBJ whole genome shotgun (WGS) entry which is preliminary data.</text>
</comment>
<dbReference type="Proteomes" id="UP000634476">
    <property type="component" value="Unassembled WGS sequence"/>
</dbReference>
<evidence type="ECO:0000313" key="8">
    <source>
        <dbReference type="EMBL" id="GII02197.1"/>
    </source>
</evidence>
<dbReference type="GO" id="GO:0003841">
    <property type="term" value="F:1-acylglycerol-3-phosphate O-acyltransferase activity"/>
    <property type="evidence" value="ECO:0007669"/>
    <property type="project" value="TreeGrafter"/>
</dbReference>
<evidence type="ECO:0000256" key="2">
    <source>
        <dbReference type="ARBA" id="ARBA00022516"/>
    </source>
</evidence>
<dbReference type="GO" id="GO:0006654">
    <property type="term" value="P:phosphatidic acid biosynthetic process"/>
    <property type="evidence" value="ECO:0007669"/>
    <property type="project" value="TreeGrafter"/>
</dbReference>
<dbReference type="EMBL" id="BOOK01000031">
    <property type="protein sequence ID" value="GII02197.1"/>
    <property type="molecule type" value="Genomic_DNA"/>
</dbReference>
<dbReference type="PANTHER" id="PTHR10434:SF64">
    <property type="entry name" value="1-ACYL-SN-GLYCEROL-3-PHOSPHATE ACYLTRANSFERASE-RELATED"/>
    <property type="match status" value="1"/>
</dbReference>
<keyword evidence="9" id="KW-1185">Reference proteome</keyword>
<feature type="transmembrane region" description="Helical" evidence="6">
    <location>
        <begin position="32"/>
        <end position="51"/>
    </location>
</feature>
<feature type="domain" description="Phospholipid/glycerol acyltransferase" evidence="7">
    <location>
        <begin position="113"/>
        <end position="225"/>
    </location>
</feature>
<evidence type="ECO:0000313" key="9">
    <source>
        <dbReference type="Proteomes" id="UP000634476"/>
    </source>
</evidence>
<keyword evidence="5 8" id="KW-0012">Acyltransferase</keyword>
<accession>A0A8J3WWT9</accession>
<keyword evidence="3" id="KW-0808">Transferase</keyword>
<dbReference type="PANTHER" id="PTHR10434">
    <property type="entry name" value="1-ACYL-SN-GLYCEROL-3-PHOSPHATE ACYLTRANSFERASE"/>
    <property type="match status" value="1"/>
</dbReference>
<name>A0A8J3WWT9_9ACTN</name>
<evidence type="ECO:0000256" key="4">
    <source>
        <dbReference type="ARBA" id="ARBA00023098"/>
    </source>
</evidence>
<keyword evidence="6" id="KW-0472">Membrane</keyword>
<keyword evidence="6" id="KW-1133">Transmembrane helix</keyword>
<reference evidence="8" key="1">
    <citation type="submission" date="2021-01" db="EMBL/GenBank/DDBJ databases">
        <title>Whole genome shotgun sequence of Planobispora takensis NBRC 109077.</title>
        <authorList>
            <person name="Komaki H."/>
            <person name="Tamura T."/>
        </authorList>
    </citation>
    <scope>NUCLEOTIDE SEQUENCE</scope>
    <source>
        <strain evidence="8">NBRC 109077</strain>
    </source>
</reference>
<dbReference type="SUPFAM" id="SSF69593">
    <property type="entry name" value="Glycerol-3-phosphate (1)-acyltransferase"/>
    <property type="match status" value="1"/>
</dbReference>
<proteinExistence type="predicted"/>
<keyword evidence="2" id="KW-0444">Lipid biosynthesis</keyword>
<dbReference type="InterPro" id="IPR002123">
    <property type="entry name" value="Plipid/glycerol_acylTrfase"/>
</dbReference>
<evidence type="ECO:0000256" key="6">
    <source>
        <dbReference type="SAM" id="Phobius"/>
    </source>
</evidence>
<evidence type="ECO:0000256" key="1">
    <source>
        <dbReference type="ARBA" id="ARBA00005189"/>
    </source>
</evidence>
<dbReference type="SMART" id="SM00563">
    <property type="entry name" value="PlsC"/>
    <property type="match status" value="1"/>
</dbReference>
<evidence type="ECO:0000259" key="7">
    <source>
        <dbReference type="SMART" id="SM00563"/>
    </source>
</evidence>
<protein>
    <submittedName>
        <fullName evidence="8">1-acyl-sn-glycerol-3-phosphate acyltransferase</fullName>
    </submittedName>
</protein>
<dbReference type="RefSeq" id="WP_203876551.1">
    <property type="nucleotide sequence ID" value="NZ_BOOK01000031.1"/>
</dbReference>
<evidence type="ECO:0000256" key="3">
    <source>
        <dbReference type="ARBA" id="ARBA00022679"/>
    </source>
</evidence>
<dbReference type="CDD" id="cd07989">
    <property type="entry name" value="LPLAT_AGPAT-like"/>
    <property type="match status" value="1"/>
</dbReference>
<dbReference type="AlphaFoldDB" id="A0A8J3WWT9"/>
<organism evidence="8 9">
    <name type="scientific">Planobispora takensis</name>
    <dbReference type="NCBI Taxonomy" id="1367882"/>
    <lineage>
        <taxon>Bacteria</taxon>
        <taxon>Bacillati</taxon>
        <taxon>Actinomycetota</taxon>
        <taxon>Actinomycetes</taxon>
        <taxon>Streptosporangiales</taxon>
        <taxon>Streptosporangiaceae</taxon>
        <taxon>Planobispora</taxon>
    </lineage>
</organism>
<dbReference type="Pfam" id="PF01553">
    <property type="entry name" value="Acyltransferase"/>
    <property type="match status" value="1"/>
</dbReference>
<keyword evidence="4" id="KW-0443">Lipid metabolism</keyword>